<proteinExistence type="predicted"/>
<dbReference type="Gramene" id="AET2Gv20662000.1">
    <property type="protein sequence ID" value="AET2Gv20662000.1"/>
    <property type="gene ID" value="AET2Gv20662000"/>
</dbReference>
<keyword evidence="2" id="KW-1185">Reference proteome</keyword>
<sequence length="99" mass="11424">MKPVRVTLGCSCWHMVHRSTPHSQQLGRLLRVTYHHQTPAVMWRELRTKLLHASCAVRRALITVCKQQAWDAAEFVLDLPWRSSWLYILFGTGETPSVA</sequence>
<dbReference type="EnsemblPlants" id="AET2Gv20662000.1">
    <property type="protein sequence ID" value="AET2Gv20662000.1"/>
    <property type="gene ID" value="AET2Gv20662000"/>
</dbReference>
<evidence type="ECO:0000313" key="2">
    <source>
        <dbReference type="Proteomes" id="UP000015105"/>
    </source>
</evidence>
<accession>A0A453BX30</accession>
<reference evidence="1" key="5">
    <citation type="journal article" date="2021" name="G3 (Bethesda)">
        <title>Aegilops tauschii genome assembly Aet v5.0 features greater sequence contiguity and improved annotation.</title>
        <authorList>
            <person name="Wang L."/>
            <person name="Zhu T."/>
            <person name="Rodriguez J.C."/>
            <person name="Deal K.R."/>
            <person name="Dubcovsky J."/>
            <person name="McGuire P.E."/>
            <person name="Lux T."/>
            <person name="Spannagl M."/>
            <person name="Mayer K.F.X."/>
            <person name="Baldrich P."/>
            <person name="Meyers B.C."/>
            <person name="Huo N."/>
            <person name="Gu Y.Q."/>
            <person name="Zhou H."/>
            <person name="Devos K.M."/>
            <person name="Bennetzen J.L."/>
            <person name="Unver T."/>
            <person name="Budak H."/>
            <person name="Gulick P.J."/>
            <person name="Galiba G."/>
            <person name="Kalapos B."/>
            <person name="Nelson D.R."/>
            <person name="Li P."/>
            <person name="You F.M."/>
            <person name="Luo M.C."/>
            <person name="Dvorak J."/>
        </authorList>
    </citation>
    <scope>NUCLEOTIDE SEQUENCE [LARGE SCALE GENOMIC DNA]</scope>
    <source>
        <strain evidence="1">cv. AL8/78</strain>
    </source>
</reference>
<organism evidence="1 2">
    <name type="scientific">Aegilops tauschii subsp. strangulata</name>
    <name type="common">Goatgrass</name>
    <dbReference type="NCBI Taxonomy" id="200361"/>
    <lineage>
        <taxon>Eukaryota</taxon>
        <taxon>Viridiplantae</taxon>
        <taxon>Streptophyta</taxon>
        <taxon>Embryophyta</taxon>
        <taxon>Tracheophyta</taxon>
        <taxon>Spermatophyta</taxon>
        <taxon>Magnoliopsida</taxon>
        <taxon>Liliopsida</taxon>
        <taxon>Poales</taxon>
        <taxon>Poaceae</taxon>
        <taxon>BOP clade</taxon>
        <taxon>Pooideae</taxon>
        <taxon>Triticodae</taxon>
        <taxon>Triticeae</taxon>
        <taxon>Triticinae</taxon>
        <taxon>Aegilops</taxon>
    </lineage>
</organism>
<reference evidence="1" key="3">
    <citation type="journal article" date="2017" name="Nature">
        <title>Genome sequence of the progenitor of the wheat D genome Aegilops tauschii.</title>
        <authorList>
            <person name="Luo M.C."/>
            <person name="Gu Y.Q."/>
            <person name="Puiu D."/>
            <person name="Wang H."/>
            <person name="Twardziok S.O."/>
            <person name="Deal K.R."/>
            <person name="Huo N."/>
            <person name="Zhu T."/>
            <person name="Wang L."/>
            <person name="Wang Y."/>
            <person name="McGuire P.E."/>
            <person name="Liu S."/>
            <person name="Long H."/>
            <person name="Ramasamy R.K."/>
            <person name="Rodriguez J.C."/>
            <person name="Van S.L."/>
            <person name="Yuan L."/>
            <person name="Wang Z."/>
            <person name="Xia Z."/>
            <person name="Xiao L."/>
            <person name="Anderson O.D."/>
            <person name="Ouyang S."/>
            <person name="Liang Y."/>
            <person name="Zimin A.V."/>
            <person name="Pertea G."/>
            <person name="Qi P."/>
            <person name="Bennetzen J.L."/>
            <person name="Dai X."/>
            <person name="Dawson M.W."/>
            <person name="Muller H.G."/>
            <person name="Kugler K."/>
            <person name="Rivarola-Duarte L."/>
            <person name="Spannagl M."/>
            <person name="Mayer K.F.X."/>
            <person name="Lu F.H."/>
            <person name="Bevan M.W."/>
            <person name="Leroy P."/>
            <person name="Li P."/>
            <person name="You F.M."/>
            <person name="Sun Q."/>
            <person name="Liu Z."/>
            <person name="Lyons E."/>
            <person name="Wicker T."/>
            <person name="Salzberg S.L."/>
            <person name="Devos K.M."/>
            <person name="Dvorak J."/>
        </authorList>
    </citation>
    <scope>NUCLEOTIDE SEQUENCE [LARGE SCALE GENOMIC DNA]</scope>
    <source>
        <strain evidence="1">cv. AL8/78</strain>
    </source>
</reference>
<reference evidence="1" key="4">
    <citation type="submission" date="2019-03" db="UniProtKB">
        <authorList>
            <consortium name="EnsemblPlants"/>
        </authorList>
    </citation>
    <scope>IDENTIFICATION</scope>
</reference>
<protein>
    <submittedName>
        <fullName evidence="1">Uncharacterized protein</fullName>
    </submittedName>
</protein>
<evidence type="ECO:0000313" key="1">
    <source>
        <dbReference type="EnsemblPlants" id="AET2Gv20662000.1"/>
    </source>
</evidence>
<dbReference type="AlphaFoldDB" id="A0A453BX30"/>
<name>A0A453BX30_AEGTS</name>
<dbReference type="Proteomes" id="UP000015105">
    <property type="component" value="Chromosome 2D"/>
</dbReference>
<reference evidence="2" key="1">
    <citation type="journal article" date="2014" name="Science">
        <title>Ancient hybridizations among the ancestral genomes of bread wheat.</title>
        <authorList>
            <consortium name="International Wheat Genome Sequencing Consortium,"/>
            <person name="Marcussen T."/>
            <person name="Sandve S.R."/>
            <person name="Heier L."/>
            <person name="Spannagl M."/>
            <person name="Pfeifer M."/>
            <person name="Jakobsen K.S."/>
            <person name="Wulff B.B."/>
            <person name="Steuernagel B."/>
            <person name="Mayer K.F."/>
            <person name="Olsen O.A."/>
        </authorList>
    </citation>
    <scope>NUCLEOTIDE SEQUENCE [LARGE SCALE GENOMIC DNA]</scope>
    <source>
        <strain evidence="2">cv. AL8/78</strain>
    </source>
</reference>
<reference evidence="2" key="2">
    <citation type="journal article" date="2017" name="Nat. Plants">
        <title>The Aegilops tauschii genome reveals multiple impacts of transposons.</title>
        <authorList>
            <person name="Zhao G."/>
            <person name="Zou C."/>
            <person name="Li K."/>
            <person name="Wang K."/>
            <person name="Li T."/>
            <person name="Gao L."/>
            <person name="Zhang X."/>
            <person name="Wang H."/>
            <person name="Yang Z."/>
            <person name="Liu X."/>
            <person name="Jiang W."/>
            <person name="Mao L."/>
            <person name="Kong X."/>
            <person name="Jiao Y."/>
            <person name="Jia J."/>
        </authorList>
    </citation>
    <scope>NUCLEOTIDE SEQUENCE [LARGE SCALE GENOMIC DNA]</scope>
    <source>
        <strain evidence="2">cv. AL8/78</strain>
    </source>
</reference>